<sequence length="174" mass="19024">MLAIALGIAWLVLSPLCLWIIVRGRMGAKVGAVLTLAAMEVATVAVRPAHEAPQVVAHDVPAPPRPSAADCAERTPVPQTARLEKGHESLELFWSAEPDECRTAKVVLRHRGRELRVWVHEGPLRGHHVGVRTVPVRVEGGTASLRLALDLPERAHYRTVDGRSGRDIAPRHEQ</sequence>
<keyword evidence="2" id="KW-1185">Reference proteome</keyword>
<organism evidence="1 2">
    <name type="scientific">Nonomuraea mangrovi</name>
    <dbReference type="NCBI Taxonomy" id="2316207"/>
    <lineage>
        <taxon>Bacteria</taxon>
        <taxon>Bacillati</taxon>
        <taxon>Actinomycetota</taxon>
        <taxon>Actinomycetes</taxon>
        <taxon>Streptosporangiales</taxon>
        <taxon>Streptosporangiaceae</taxon>
        <taxon>Nonomuraea</taxon>
    </lineage>
</organism>
<evidence type="ECO:0000313" key="2">
    <source>
        <dbReference type="Proteomes" id="UP001597368"/>
    </source>
</evidence>
<accession>A0ABW4T5Y8</accession>
<name>A0ABW4T5Y8_9ACTN</name>
<dbReference type="EMBL" id="JBHUFV010000050">
    <property type="protein sequence ID" value="MFD1936510.1"/>
    <property type="molecule type" value="Genomic_DNA"/>
</dbReference>
<dbReference type="RefSeq" id="WP_379576843.1">
    <property type="nucleotide sequence ID" value="NZ_JBHUFV010000050.1"/>
</dbReference>
<evidence type="ECO:0000313" key="1">
    <source>
        <dbReference type="EMBL" id="MFD1936510.1"/>
    </source>
</evidence>
<gene>
    <name evidence="1" type="ORF">ACFSKW_34055</name>
</gene>
<dbReference type="Proteomes" id="UP001597368">
    <property type="component" value="Unassembled WGS sequence"/>
</dbReference>
<proteinExistence type="predicted"/>
<protein>
    <submittedName>
        <fullName evidence="1">Uncharacterized protein</fullName>
    </submittedName>
</protein>
<reference evidence="2" key="1">
    <citation type="journal article" date="2019" name="Int. J. Syst. Evol. Microbiol.">
        <title>The Global Catalogue of Microorganisms (GCM) 10K type strain sequencing project: providing services to taxonomists for standard genome sequencing and annotation.</title>
        <authorList>
            <consortium name="The Broad Institute Genomics Platform"/>
            <consortium name="The Broad Institute Genome Sequencing Center for Infectious Disease"/>
            <person name="Wu L."/>
            <person name="Ma J."/>
        </authorList>
    </citation>
    <scope>NUCLEOTIDE SEQUENCE [LARGE SCALE GENOMIC DNA]</scope>
    <source>
        <strain evidence="2">ICMP 6774ER</strain>
    </source>
</reference>
<comment type="caution">
    <text evidence="1">The sequence shown here is derived from an EMBL/GenBank/DDBJ whole genome shotgun (WGS) entry which is preliminary data.</text>
</comment>